<evidence type="ECO:0000313" key="1">
    <source>
        <dbReference type="EMBL" id="KAI5674380.1"/>
    </source>
</evidence>
<proteinExistence type="predicted"/>
<gene>
    <name evidence="1" type="ORF">M9H77_14744</name>
</gene>
<sequence>MSRTLILRSKSGSKLLINRFITSPYSHPSSSARSIGTLAFEEIRSSQDGPYNFTAFFLHGLLGSGRNWRSFSRTLASSLPDWRMVLVDLRNHGKSAELEGISPPHDMENAAKDLANLVTSQGWNWPDAFLGHSMGGKVALQFAQSCARGDYGESVSLPKQLWILDSVPGKVNPENSDGEVEKVLQSLRTLPSSIPSRKWLVDYLLKLGFSKSLSEWLGTSLKKSGDKETWAFNLEGAIQMFNSYRDTDYWPLLEHPPKSLDISVVQAENSDRWTEDVVHRLQNLASKSFNEDEGKLSYYVLPKSGHWVHADNPKGLLEIVTPKIASLV</sequence>
<keyword evidence="2" id="KW-1185">Reference proteome</keyword>
<dbReference type="Proteomes" id="UP001060085">
    <property type="component" value="Linkage Group LG03"/>
</dbReference>
<accession>A0ACC0BNZ8</accession>
<protein>
    <submittedName>
        <fullName evidence="1">Uncharacterized protein</fullName>
    </submittedName>
</protein>
<reference evidence="2" key="1">
    <citation type="journal article" date="2023" name="Nat. Plants">
        <title>Single-cell RNA sequencing provides a high-resolution roadmap for understanding the multicellular compartmentation of specialized metabolism.</title>
        <authorList>
            <person name="Sun S."/>
            <person name="Shen X."/>
            <person name="Li Y."/>
            <person name="Li Y."/>
            <person name="Wang S."/>
            <person name="Li R."/>
            <person name="Zhang H."/>
            <person name="Shen G."/>
            <person name="Guo B."/>
            <person name="Wei J."/>
            <person name="Xu J."/>
            <person name="St-Pierre B."/>
            <person name="Chen S."/>
            <person name="Sun C."/>
        </authorList>
    </citation>
    <scope>NUCLEOTIDE SEQUENCE [LARGE SCALE GENOMIC DNA]</scope>
</reference>
<evidence type="ECO:0000313" key="2">
    <source>
        <dbReference type="Proteomes" id="UP001060085"/>
    </source>
</evidence>
<name>A0ACC0BNZ8_CATRO</name>
<comment type="caution">
    <text evidence="1">The sequence shown here is derived from an EMBL/GenBank/DDBJ whole genome shotgun (WGS) entry which is preliminary data.</text>
</comment>
<dbReference type="EMBL" id="CM044703">
    <property type="protein sequence ID" value="KAI5674380.1"/>
    <property type="molecule type" value="Genomic_DNA"/>
</dbReference>
<organism evidence="1 2">
    <name type="scientific">Catharanthus roseus</name>
    <name type="common">Madagascar periwinkle</name>
    <name type="synonym">Vinca rosea</name>
    <dbReference type="NCBI Taxonomy" id="4058"/>
    <lineage>
        <taxon>Eukaryota</taxon>
        <taxon>Viridiplantae</taxon>
        <taxon>Streptophyta</taxon>
        <taxon>Embryophyta</taxon>
        <taxon>Tracheophyta</taxon>
        <taxon>Spermatophyta</taxon>
        <taxon>Magnoliopsida</taxon>
        <taxon>eudicotyledons</taxon>
        <taxon>Gunneridae</taxon>
        <taxon>Pentapetalae</taxon>
        <taxon>asterids</taxon>
        <taxon>lamiids</taxon>
        <taxon>Gentianales</taxon>
        <taxon>Apocynaceae</taxon>
        <taxon>Rauvolfioideae</taxon>
        <taxon>Vinceae</taxon>
        <taxon>Catharanthinae</taxon>
        <taxon>Catharanthus</taxon>
    </lineage>
</organism>